<feature type="domain" description="HTH OST-type" evidence="4">
    <location>
        <begin position="898"/>
        <end position="972"/>
    </location>
</feature>
<dbReference type="InterPro" id="IPR025605">
    <property type="entry name" value="OST-HTH/LOTUS_dom"/>
</dbReference>
<dbReference type="OrthoDB" id="549353at2759"/>
<feature type="region of interest" description="Disordered" evidence="3">
    <location>
        <begin position="1217"/>
        <end position="1255"/>
    </location>
</feature>
<dbReference type="GO" id="GO:1905762">
    <property type="term" value="F:CCR4-NOT complex binding"/>
    <property type="evidence" value="ECO:0007669"/>
    <property type="project" value="TreeGrafter"/>
</dbReference>
<reference evidence="5" key="1">
    <citation type="submission" date="2020-08" db="EMBL/GenBank/DDBJ databases">
        <title>Genome sequencing and assembly of the red palm weevil Rhynchophorus ferrugineus.</title>
        <authorList>
            <person name="Dias G.B."/>
            <person name="Bergman C.M."/>
            <person name="Manee M."/>
        </authorList>
    </citation>
    <scope>NUCLEOTIDE SEQUENCE</scope>
    <source>
        <strain evidence="5">AA-2017</strain>
        <tissue evidence="5">Whole larva</tissue>
    </source>
</reference>
<organism evidence="5 6">
    <name type="scientific">Rhynchophorus ferrugineus</name>
    <name type="common">Red palm weevil</name>
    <name type="synonym">Curculio ferrugineus</name>
    <dbReference type="NCBI Taxonomy" id="354439"/>
    <lineage>
        <taxon>Eukaryota</taxon>
        <taxon>Metazoa</taxon>
        <taxon>Ecdysozoa</taxon>
        <taxon>Arthropoda</taxon>
        <taxon>Hexapoda</taxon>
        <taxon>Insecta</taxon>
        <taxon>Pterygota</taxon>
        <taxon>Neoptera</taxon>
        <taxon>Endopterygota</taxon>
        <taxon>Coleoptera</taxon>
        <taxon>Polyphaga</taxon>
        <taxon>Cucujiformia</taxon>
        <taxon>Curculionidae</taxon>
        <taxon>Dryophthorinae</taxon>
        <taxon>Rhynchophorus</taxon>
    </lineage>
</organism>
<comment type="caution">
    <text evidence="5">The sequence shown here is derived from an EMBL/GenBank/DDBJ whole genome shotgun (WGS) entry which is preliminary data.</text>
</comment>
<dbReference type="InterPro" id="IPR045602">
    <property type="entry name" value="MARF1_LOTUS"/>
</dbReference>
<dbReference type="InterPro" id="IPR012677">
    <property type="entry name" value="Nucleotide-bd_a/b_plait_sf"/>
</dbReference>
<dbReference type="Pfam" id="PF12872">
    <property type="entry name" value="OST-HTH"/>
    <property type="match status" value="4"/>
</dbReference>
<feature type="domain" description="HTH OST-type" evidence="4">
    <location>
        <begin position="738"/>
        <end position="812"/>
    </location>
</feature>
<proteinExistence type="predicted"/>
<feature type="compositionally biased region" description="Polar residues" evidence="3">
    <location>
        <begin position="1338"/>
        <end position="1353"/>
    </location>
</feature>
<sequence length="1368" mass="155165">MTSRPNSSNEKEKRDQENQISSNCTGTKPKMKFPAHPSLNVIENNSSQSDSSTSSVTFGSYHSTRRTKKRSGFAKKLPPMGIFWDIENVQVPKQKSAASVVQRIREVFLDNYREAEFVVVCDVKKEKPQILQDLHDSQVNLIHVSSTSKNAADEKLKQSLRRFAEFHPAPSAIILISGDINFAGDLSDLRYRKKINVYLLCHERATKALILCANEHHDFYQLMLDLPKCPTIKPPDSPATYYIKICNLPRKIKTEKIKNRLHLLTANCGGKIVEFFPEEDAASLKFGSYDLALRAQKRIQGEDVFGNKIRVLSPSIRNFNGHKVEQKKGDKSQQVFSGMPPPPGFNFYYKQTVYPYSSSGGDIRDFRRRHQATLSGCGLPMALNKTSMFRPINPMGASAVSPMDISFEQQTGSYMMPPFGRVHKVSGSSELSDSEAKNYLPSDISTKSQNNQPIDLNITNLDPNIEIKELRRLLSTMITEYVMILNLNIVIQADGTPIANLRVSSQHDAQYVISQLHRQKLGRKRIIISYTQTNSPDPDQLKMMVISILQEVIDKKMPLFKFMEQLELKYHCTVSVSEVNKLKDVVKIYDEMGSRMISLTQEAKISPTHNLSQMMVPYCIIHCPKGLQNRSWFELNSSFIPNIMMSLSVFTNKLLTLLNIHMGSMSLLSFQECFEQECHESLPISENGVPLEHLVTCVPNVEIKLVGPNKNVKVIQQKLGQLDIIEDQSRIAPSLVPNVNLLCREVVDLLKTTERCQLLLTKFIPAYHHHFGRQCRVADYGYTKLLDLFESISHVVQIMGDGTRRVITLTHSAQMRRFTSDLLRVLKVQPNKQISFTDFPLAYEKVLNKPFNPVEYGLCTFNDLLQEVPENTVVINRNEMGILISVPKREQTPEEVIRTKQFASEVIDLLRHTPYYTMLFNRFVPSYHHHFGHQCKVSDYGFSKLTELFEAIPDVVEIKELFDGERIVSLTQEQSLKMLAAQVIHIAKGLAGSGLKLDDLPKLYAKEYGYPLNPQVYQCETIVEVIEKLSDYVQVIHSNAGTLLRPIDMDTLPNILRVRCWALLLDPPHVKEMVSFKYEYQTCFNSSFSMETLREISNVISISSMNNVEFVSLTALYVLAAQLYYIICKNGGSIMFSHIEKVYMDHYNKPLKLSNFNINSMNEFYNNFSSIFYIKSNKKKCVVVLNRNLQDHISQLAVVKENETKVDISDETNEEPRWGIAVGSVQNDDQGAKKKYSPPKPDTPPTPGSTWNTPTKFENSLSFSVNVPISLNPTLMGNTDHLVSPARYLTSSPWNPTESLIVAPEPTELPLPDKLLRKNLLKEGMSDDSADSGVNIKLDNSPSDNEFECSSDNRGGPKNLYGKFLSFK</sequence>
<dbReference type="Pfam" id="PF19687">
    <property type="entry name" value="MARF1_LOTUS"/>
    <property type="match status" value="2"/>
</dbReference>
<name>A0A834HT94_RHYFE</name>
<protein>
    <recommendedName>
        <fullName evidence="4">HTH OST-type domain-containing protein</fullName>
    </recommendedName>
</protein>
<feature type="domain" description="HTH OST-type" evidence="4">
    <location>
        <begin position="814"/>
        <end position="889"/>
    </location>
</feature>
<feature type="domain" description="HTH OST-type" evidence="4">
    <location>
        <begin position="975"/>
        <end position="1050"/>
    </location>
</feature>
<dbReference type="GO" id="GO:0005777">
    <property type="term" value="C:peroxisome"/>
    <property type="evidence" value="ECO:0007669"/>
    <property type="project" value="InterPro"/>
</dbReference>
<dbReference type="InterPro" id="IPR041966">
    <property type="entry name" value="LOTUS-like"/>
</dbReference>
<keyword evidence="1" id="KW-0677">Repeat</keyword>
<dbReference type="Proteomes" id="UP000625711">
    <property type="component" value="Unassembled WGS sequence"/>
</dbReference>
<dbReference type="Gene3D" id="3.30.70.330">
    <property type="match status" value="2"/>
</dbReference>
<dbReference type="PANTHER" id="PTHR14379">
    <property type="entry name" value="LIMKAIN B LKAP"/>
    <property type="match status" value="1"/>
</dbReference>
<dbReference type="Gene3D" id="3.30.420.610">
    <property type="entry name" value="LOTUS domain-like"/>
    <property type="match status" value="4"/>
</dbReference>
<evidence type="ECO:0000256" key="2">
    <source>
        <dbReference type="ARBA" id="ARBA00022884"/>
    </source>
</evidence>
<keyword evidence="6" id="KW-1185">Reference proteome</keyword>
<evidence type="ECO:0000256" key="1">
    <source>
        <dbReference type="ARBA" id="ARBA00022737"/>
    </source>
</evidence>
<keyword evidence="2" id="KW-0694">RNA-binding</keyword>
<dbReference type="PROSITE" id="PS51644">
    <property type="entry name" value="HTH_OST"/>
    <property type="match status" value="4"/>
</dbReference>
<feature type="region of interest" description="Disordered" evidence="3">
    <location>
        <begin position="1325"/>
        <end position="1358"/>
    </location>
</feature>
<dbReference type="InterPro" id="IPR034189">
    <property type="entry name" value="MARF1_RRM1"/>
</dbReference>
<evidence type="ECO:0000259" key="4">
    <source>
        <dbReference type="PROSITE" id="PS51644"/>
    </source>
</evidence>
<dbReference type="InterPro" id="IPR024768">
    <property type="entry name" value="Marf1"/>
</dbReference>
<dbReference type="Pfam" id="PF01936">
    <property type="entry name" value="NYN"/>
    <property type="match status" value="1"/>
</dbReference>
<feature type="region of interest" description="Disordered" evidence="3">
    <location>
        <begin position="1"/>
        <end position="72"/>
    </location>
</feature>
<gene>
    <name evidence="5" type="ORF">GWI33_019666</name>
</gene>
<feature type="compositionally biased region" description="Basic residues" evidence="3">
    <location>
        <begin position="63"/>
        <end position="72"/>
    </location>
</feature>
<accession>A0A834HT94</accession>
<dbReference type="CDD" id="cd10910">
    <property type="entry name" value="PIN_limkain_b1_N_like"/>
    <property type="match status" value="1"/>
</dbReference>
<dbReference type="GO" id="GO:0003723">
    <property type="term" value="F:RNA binding"/>
    <property type="evidence" value="ECO:0007669"/>
    <property type="project" value="UniProtKB-KW"/>
</dbReference>
<dbReference type="GO" id="GO:0004540">
    <property type="term" value="F:RNA nuclease activity"/>
    <property type="evidence" value="ECO:0007669"/>
    <property type="project" value="InterPro"/>
</dbReference>
<evidence type="ECO:0000256" key="3">
    <source>
        <dbReference type="SAM" id="MobiDB-lite"/>
    </source>
</evidence>
<dbReference type="InterPro" id="IPR021139">
    <property type="entry name" value="NYN"/>
</dbReference>
<dbReference type="Pfam" id="PF11608">
    <property type="entry name" value="RRM_MARF1"/>
    <property type="match status" value="1"/>
</dbReference>
<dbReference type="CDD" id="cd08824">
    <property type="entry name" value="LOTUS"/>
    <property type="match status" value="1"/>
</dbReference>
<evidence type="ECO:0000313" key="5">
    <source>
        <dbReference type="EMBL" id="KAF7267063.1"/>
    </source>
</evidence>
<dbReference type="PANTHER" id="PTHR14379:SF3">
    <property type="entry name" value="MEIOSIS REGULATOR AND MRNA STABILITY FACTOR 1"/>
    <property type="match status" value="1"/>
</dbReference>
<feature type="compositionally biased region" description="Pro residues" evidence="3">
    <location>
        <begin position="1238"/>
        <end position="1247"/>
    </location>
</feature>
<dbReference type="EMBL" id="JAACXV010014472">
    <property type="protein sequence ID" value="KAF7267063.1"/>
    <property type="molecule type" value="Genomic_DNA"/>
</dbReference>
<feature type="compositionally biased region" description="Low complexity" evidence="3">
    <location>
        <begin position="46"/>
        <end position="62"/>
    </location>
</feature>
<evidence type="ECO:0000313" key="6">
    <source>
        <dbReference type="Proteomes" id="UP000625711"/>
    </source>
</evidence>
<dbReference type="GO" id="GO:0010468">
    <property type="term" value="P:regulation of gene expression"/>
    <property type="evidence" value="ECO:0007669"/>
    <property type="project" value="InterPro"/>
</dbReference>